<evidence type="ECO:0000256" key="13">
    <source>
        <dbReference type="NCBIfam" id="TIGR03499"/>
    </source>
</evidence>
<evidence type="ECO:0000256" key="3">
    <source>
        <dbReference type="ARBA" id="ARBA00014919"/>
    </source>
</evidence>
<evidence type="ECO:0000256" key="7">
    <source>
        <dbReference type="ARBA" id="ARBA00022795"/>
    </source>
</evidence>
<feature type="domain" description="AAA+ ATPase" evidence="14">
    <location>
        <begin position="170"/>
        <end position="325"/>
    </location>
</feature>
<dbReference type="SUPFAM" id="SSF52540">
    <property type="entry name" value="P-loop containing nucleoside triphosphate hydrolases"/>
    <property type="match status" value="1"/>
</dbReference>
<keyword evidence="11" id="KW-1006">Bacterial flagellum protein export</keyword>
<dbReference type="Gene3D" id="3.40.50.300">
    <property type="entry name" value="P-loop containing nucleotide triphosphate hydrolases"/>
    <property type="match status" value="1"/>
</dbReference>
<evidence type="ECO:0000313" key="17">
    <source>
        <dbReference type="Proteomes" id="UP000070352"/>
    </source>
</evidence>
<dbReference type="GO" id="GO:0003924">
    <property type="term" value="F:GTPase activity"/>
    <property type="evidence" value="ECO:0007669"/>
    <property type="project" value="UniProtKB-UniRule"/>
</dbReference>
<dbReference type="Proteomes" id="UP000070352">
    <property type="component" value="Unassembled WGS sequence"/>
</dbReference>
<dbReference type="EMBL" id="LSKU01000001">
    <property type="protein sequence ID" value="KXG43404.1"/>
    <property type="molecule type" value="Genomic_DNA"/>
</dbReference>
<dbReference type="GO" id="GO:0005525">
    <property type="term" value="F:GTP binding"/>
    <property type="evidence" value="ECO:0007669"/>
    <property type="project" value="UniProtKB-UniRule"/>
</dbReference>
<accession>A0A135L303</accession>
<dbReference type="InterPro" id="IPR000897">
    <property type="entry name" value="SRP54_GTPase_dom"/>
</dbReference>
<dbReference type="GO" id="GO:0005047">
    <property type="term" value="F:signal recognition particle binding"/>
    <property type="evidence" value="ECO:0007669"/>
    <property type="project" value="TreeGrafter"/>
</dbReference>
<protein>
    <recommendedName>
        <fullName evidence="3 13">Flagellar biosynthesis protein FlhF</fullName>
    </recommendedName>
</protein>
<dbReference type="InterPro" id="IPR020006">
    <property type="entry name" value="FlhF"/>
</dbReference>
<dbReference type="SMART" id="SM00962">
    <property type="entry name" value="SRP54"/>
    <property type="match status" value="1"/>
</dbReference>
<dbReference type="GO" id="GO:0005886">
    <property type="term" value="C:plasma membrane"/>
    <property type="evidence" value="ECO:0007669"/>
    <property type="project" value="UniProtKB-SubCell"/>
</dbReference>
<dbReference type="InterPro" id="IPR047040">
    <property type="entry name" value="FlhF__GTPase_dom"/>
</dbReference>
<reference evidence="16 17" key="1">
    <citation type="submission" date="2016-02" db="EMBL/GenBank/DDBJ databases">
        <title>Draft Genome for Tepidibacillus decaturensis nov. sp. Strain Z9, an Anaerobic, Moderately Thermophilic and Heterotrophic Bacterium from Deep Subsurface of the Illinois Basin, USA.</title>
        <authorList>
            <person name="Dong Y."/>
            <person name="Chang J.Y."/>
            <person name="Sanford R."/>
            <person name="Fouke B.W."/>
        </authorList>
    </citation>
    <scope>NUCLEOTIDE SEQUENCE [LARGE SCALE GENOMIC DNA]</scope>
    <source>
        <strain evidence="16 17">Z9</strain>
    </source>
</reference>
<dbReference type="OrthoDB" id="9778554at2"/>
<proteinExistence type="inferred from homology"/>
<evidence type="ECO:0000256" key="5">
    <source>
        <dbReference type="ARBA" id="ARBA00022475"/>
    </source>
</evidence>
<keyword evidence="10" id="KW-0472">Membrane</keyword>
<dbReference type="STRING" id="1413211.U473_04775"/>
<dbReference type="PANTHER" id="PTHR43134">
    <property type="entry name" value="SIGNAL RECOGNITION PARTICLE RECEPTOR SUBUNIT ALPHA"/>
    <property type="match status" value="1"/>
</dbReference>
<evidence type="ECO:0000256" key="10">
    <source>
        <dbReference type="ARBA" id="ARBA00023136"/>
    </source>
</evidence>
<dbReference type="AlphaFoldDB" id="A0A135L303"/>
<feature type="domain" description="SRP54-type proteins GTP-binding" evidence="15">
    <location>
        <begin position="171"/>
        <end position="362"/>
    </location>
</feature>
<dbReference type="GO" id="GO:0044781">
    <property type="term" value="P:bacterial-type flagellum organization"/>
    <property type="evidence" value="ECO:0007669"/>
    <property type="project" value="UniProtKB-UniRule"/>
</dbReference>
<dbReference type="GO" id="GO:0006614">
    <property type="term" value="P:SRP-dependent cotranslational protein targeting to membrane"/>
    <property type="evidence" value="ECO:0007669"/>
    <property type="project" value="UniProtKB-UniRule"/>
</dbReference>
<dbReference type="CDD" id="cd17873">
    <property type="entry name" value="FlhF"/>
    <property type="match status" value="1"/>
</dbReference>
<dbReference type="GO" id="GO:0015031">
    <property type="term" value="P:protein transport"/>
    <property type="evidence" value="ECO:0007669"/>
    <property type="project" value="UniProtKB-KW"/>
</dbReference>
<keyword evidence="4" id="KW-0813">Transport</keyword>
<dbReference type="Gene3D" id="1.20.120.1380">
    <property type="entry name" value="Flagellar FlhF biosynthesis protein, N domain"/>
    <property type="match status" value="1"/>
</dbReference>
<keyword evidence="7" id="KW-1005">Bacterial flagellum biogenesis</keyword>
<evidence type="ECO:0000256" key="9">
    <source>
        <dbReference type="ARBA" id="ARBA00023134"/>
    </source>
</evidence>
<keyword evidence="17" id="KW-1185">Reference proteome</keyword>
<keyword evidence="8" id="KW-0653">Protein transport</keyword>
<sequence>MKVKRYVVDSLPQAMEQIKMELGKDAIILHTKKIRIGGFLGLFGKEKTEVIAAVDQKTPMLAETTRIDKPLKPSNTNVLLQEVKDLKSFMVKMMVNENETIHFKTVYQNEMKEIYKRLIEQGVKEEVAVELLEDTIKRIDQQENKGKIIEEVKQNLINRMNAKHREIQDKTKILHFVGPTGVGKTTTIAKLAAEQVLKYKKRIAFITADTYRIAAVDQLKTYAEILNSPLEVVFSPQETQRAIDKLKDYDLIFMDTAGRNYHNEMYISELNRILAKTDASETFLVLSLTHKYEDMVSILGQFNKVKIDKLLFTKYDETLTYGAILNIISSFPYKISYITNGQNVPDDIEVFNVEKLAKAILGV</sequence>
<dbReference type="FunFam" id="3.40.50.300:FF:000695">
    <property type="entry name" value="Flagellar biosynthesis regulator FlhF"/>
    <property type="match status" value="1"/>
</dbReference>
<name>A0A135L303_9BACI</name>
<comment type="function">
    <text evidence="12">Necessary for flagellar biosynthesis. May be involved in translocation of the flagellum.</text>
</comment>
<evidence type="ECO:0000313" key="16">
    <source>
        <dbReference type="EMBL" id="KXG43404.1"/>
    </source>
</evidence>
<evidence type="ECO:0000256" key="12">
    <source>
        <dbReference type="ARBA" id="ARBA00025337"/>
    </source>
</evidence>
<dbReference type="NCBIfam" id="TIGR03499">
    <property type="entry name" value="FlhF"/>
    <property type="match status" value="1"/>
</dbReference>
<gene>
    <name evidence="16" type="ORF">U473_04775</name>
</gene>
<dbReference type="RefSeq" id="WP_068723868.1">
    <property type="nucleotide sequence ID" value="NZ_LSKU01000001.1"/>
</dbReference>
<dbReference type="Pfam" id="PF00448">
    <property type="entry name" value="SRP54"/>
    <property type="match status" value="1"/>
</dbReference>
<evidence type="ECO:0000256" key="8">
    <source>
        <dbReference type="ARBA" id="ARBA00022927"/>
    </source>
</evidence>
<keyword evidence="6" id="KW-0547">Nucleotide-binding</keyword>
<evidence type="ECO:0000259" key="14">
    <source>
        <dbReference type="SMART" id="SM00382"/>
    </source>
</evidence>
<comment type="caution">
    <text evidence="16">The sequence shown here is derived from an EMBL/GenBank/DDBJ whole genome shotgun (WGS) entry which is preliminary data.</text>
</comment>
<keyword evidence="9" id="KW-0342">GTP-binding</keyword>
<evidence type="ECO:0000256" key="11">
    <source>
        <dbReference type="ARBA" id="ARBA00023225"/>
    </source>
</evidence>
<evidence type="ECO:0000256" key="4">
    <source>
        <dbReference type="ARBA" id="ARBA00022448"/>
    </source>
</evidence>
<keyword evidence="5" id="KW-1003">Cell membrane</keyword>
<organism evidence="16 17">
    <name type="scientific">Tepidibacillus decaturensis</name>
    <dbReference type="NCBI Taxonomy" id="1413211"/>
    <lineage>
        <taxon>Bacteria</taxon>
        <taxon>Bacillati</taxon>
        <taxon>Bacillota</taxon>
        <taxon>Bacilli</taxon>
        <taxon>Bacillales</taxon>
        <taxon>Bacillaceae</taxon>
        <taxon>Tepidibacillus</taxon>
    </lineage>
</organism>
<evidence type="ECO:0000256" key="2">
    <source>
        <dbReference type="ARBA" id="ARBA00008531"/>
    </source>
</evidence>
<dbReference type="InterPro" id="IPR027417">
    <property type="entry name" value="P-loop_NTPase"/>
</dbReference>
<dbReference type="SMART" id="SM00382">
    <property type="entry name" value="AAA"/>
    <property type="match status" value="1"/>
</dbReference>
<evidence type="ECO:0000259" key="15">
    <source>
        <dbReference type="SMART" id="SM00962"/>
    </source>
</evidence>
<evidence type="ECO:0000256" key="1">
    <source>
        <dbReference type="ARBA" id="ARBA00004413"/>
    </source>
</evidence>
<comment type="subcellular location">
    <subcellularLocation>
        <location evidence="1">Cell membrane</location>
        <topology evidence="1">Peripheral membrane protein</topology>
        <orientation evidence="1">Cytoplasmic side</orientation>
    </subcellularLocation>
</comment>
<comment type="similarity">
    <text evidence="2">Belongs to the GTP-binding SRP family.</text>
</comment>
<dbReference type="PANTHER" id="PTHR43134:SF3">
    <property type="entry name" value="FLAGELLAR BIOSYNTHESIS PROTEIN FLHF"/>
    <property type="match status" value="1"/>
</dbReference>
<evidence type="ECO:0000256" key="6">
    <source>
        <dbReference type="ARBA" id="ARBA00022741"/>
    </source>
</evidence>
<dbReference type="InterPro" id="IPR003593">
    <property type="entry name" value="AAA+_ATPase"/>
</dbReference>